<proteinExistence type="predicted"/>
<dbReference type="Proteomes" id="UP000265618">
    <property type="component" value="Unassembled WGS sequence"/>
</dbReference>
<accession>A0A391NVS6</accession>
<feature type="non-terminal residue" evidence="1">
    <location>
        <position position="72"/>
    </location>
</feature>
<evidence type="ECO:0000313" key="2">
    <source>
        <dbReference type="Proteomes" id="UP000265618"/>
    </source>
</evidence>
<dbReference type="EMBL" id="BDIP01000987">
    <property type="protein sequence ID" value="GCA62603.1"/>
    <property type="molecule type" value="Genomic_DNA"/>
</dbReference>
<protein>
    <submittedName>
        <fullName evidence="1">Uncharacterized protein</fullName>
    </submittedName>
</protein>
<keyword evidence="2" id="KW-1185">Reference proteome</keyword>
<sequence>MTLAPSANILLDSTPLKTGVVCVKVNVEETCCRDEAEAVSEWTWSACGEGVSREYTSAQNLKWPTSTIRDTP</sequence>
<gene>
    <name evidence="1" type="ORF">KIPB_004571</name>
</gene>
<evidence type="ECO:0000313" key="1">
    <source>
        <dbReference type="EMBL" id="GCA62603.1"/>
    </source>
</evidence>
<dbReference type="AlphaFoldDB" id="A0A391NVS6"/>
<comment type="caution">
    <text evidence="1">The sequence shown here is derived from an EMBL/GenBank/DDBJ whole genome shotgun (WGS) entry which is preliminary data.</text>
</comment>
<organism evidence="1 2">
    <name type="scientific">Kipferlia bialata</name>
    <dbReference type="NCBI Taxonomy" id="797122"/>
    <lineage>
        <taxon>Eukaryota</taxon>
        <taxon>Metamonada</taxon>
        <taxon>Carpediemonas-like organisms</taxon>
        <taxon>Kipferlia</taxon>
    </lineage>
</organism>
<reference evidence="1 2" key="1">
    <citation type="journal article" date="2018" name="PLoS ONE">
        <title>The draft genome of Kipferlia bialata reveals reductive genome evolution in fornicate parasites.</title>
        <authorList>
            <person name="Tanifuji G."/>
            <person name="Takabayashi S."/>
            <person name="Kume K."/>
            <person name="Takagi M."/>
            <person name="Nakayama T."/>
            <person name="Kamikawa R."/>
            <person name="Inagaki Y."/>
            <person name="Hashimoto T."/>
        </authorList>
    </citation>
    <scope>NUCLEOTIDE SEQUENCE [LARGE SCALE GENOMIC DNA]</scope>
    <source>
        <strain evidence="1">NY0173</strain>
    </source>
</reference>
<name>A0A391NVS6_9EUKA</name>